<dbReference type="GO" id="GO:0016791">
    <property type="term" value="F:phosphatase activity"/>
    <property type="evidence" value="ECO:0007669"/>
    <property type="project" value="TreeGrafter"/>
</dbReference>
<dbReference type="EMBL" id="FTNE01000013">
    <property type="protein sequence ID" value="SIR01181.1"/>
    <property type="molecule type" value="Genomic_DNA"/>
</dbReference>
<comment type="caution">
    <text evidence="1">The sequence shown here is derived from an EMBL/GenBank/DDBJ whole genome shotgun (WGS) entry which is preliminary data.</text>
</comment>
<dbReference type="PANTHER" id="PTHR19288">
    <property type="entry name" value="4-NITROPHENYLPHOSPHATASE-RELATED"/>
    <property type="match status" value="1"/>
</dbReference>
<protein>
    <submittedName>
        <fullName evidence="1">HAD-superfamily class IIA hydrolase, TIGR01459</fullName>
    </submittedName>
</protein>
<dbReference type="SUPFAM" id="SSF56784">
    <property type="entry name" value="HAD-like"/>
    <property type="match status" value="1"/>
</dbReference>
<evidence type="ECO:0000313" key="2">
    <source>
        <dbReference type="Proteomes" id="UP000186308"/>
    </source>
</evidence>
<dbReference type="NCBIfam" id="TIGR01459">
    <property type="entry name" value="HAD-SF-IIA-hyp4"/>
    <property type="match status" value="1"/>
</dbReference>
<name>A0A8G2FLI0_ACIRU</name>
<dbReference type="InterPro" id="IPR036412">
    <property type="entry name" value="HAD-like_sf"/>
</dbReference>
<dbReference type="PANTHER" id="PTHR19288:SF90">
    <property type="entry name" value="OS08G0542600 PROTEIN"/>
    <property type="match status" value="1"/>
</dbReference>
<dbReference type="Proteomes" id="UP000186308">
    <property type="component" value="Unassembled WGS sequence"/>
</dbReference>
<organism evidence="1 2">
    <name type="scientific">Acidiphilium rubrum</name>
    <dbReference type="NCBI Taxonomy" id="526"/>
    <lineage>
        <taxon>Bacteria</taxon>
        <taxon>Pseudomonadati</taxon>
        <taxon>Pseudomonadota</taxon>
        <taxon>Alphaproteobacteria</taxon>
        <taxon>Acetobacterales</taxon>
        <taxon>Acidocellaceae</taxon>
        <taxon>Acidiphilium</taxon>
    </lineage>
</organism>
<dbReference type="InterPro" id="IPR023214">
    <property type="entry name" value="HAD_sf"/>
</dbReference>
<evidence type="ECO:0000313" key="1">
    <source>
        <dbReference type="EMBL" id="SIR01181.1"/>
    </source>
</evidence>
<dbReference type="GO" id="GO:0005737">
    <property type="term" value="C:cytoplasm"/>
    <property type="evidence" value="ECO:0007669"/>
    <property type="project" value="TreeGrafter"/>
</dbReference>
<dbReference type="InterPro" id="IPR006356">
    <property type="entry name" value="HAD-SF_hydro_IIA_hyp3"/>
</dbReference>
<gene>
    <name evidence="1" type="ORF">SAMN05421828_11386</name>
</gene>
<dbReference type="Gene3D" id="3.40.50.1000">
    <property type="entry name" value="HAD superfamily/HAD-like"/>
    <property type="match status" value="2"/>
</dbReference>
<dbReference type="InterPro" id="IPR006357">
    <property type="entry name" value="HAD-SF_hydro_IIA"/>
</dbReference>
<accession>A0A8G2FLI0</accession>
<dbReference type="AlphaFoldDB" id="A0A8G2FLI0"/>
<dbReference type="Pfam" id="PF13242">
    <property type="entry name" value="Hydrolase_like"/>
    <property type="match status" value="1"/>
</dbReference>
<keyword evidence="1" id="KW-0378">Hydrolase</keyword>
<proteinExistence type="predicted"/>
<reference evidence="1 2" key="1">
    <citation type="submission" date="2017-01" db="EMBL/GenBank/DDBJ databases">
        <authorList>
            <person name="Varghese N."/>
            <person name="Submissions S."/>
        </authorList>
    </citation>
    <scope>NUCLEOTIDE SEQUENCE [LARGE SCALE GENOMIC DNA]</scope>
    <source>
        <strain evidence="1 2">ATCC 35905</strain>
    </source>
</reference>
<dbReference type="Pfam" id="PF13344">
    <property type="entry name" value="Hydrolase_6"/>
    <property type="match status" value="1"/>
</dbReference>
<sequence length="281" mass="30100">MMRVGEIPGLSALAEDADAFLIDQFGTIHDGERPYPGAIESLRAIRAAGKRIILLSNSGRRAPNNNARLDAMGFTPDCYDASLCSGEIGWAALHEDPLPCLQSRCRVLLLARDPALDILDGFDIEAVDSIEQADLIMLAGSQTDRYGYDALWANIRPGIARGVPLVCTNPDRLMLAGGTLHPGAGTLAEAYRNEGGFVRWYGKPHPKLYQAAFALLPGVPRARIFGVGDSIEHDIAGAAARGCASVLVRTGIIAGLDDAALEGEMIRFASRPTAVMAKFEW</sequence>
<keyword evidence="2" id="KW-1185">Reference proteome</keyword>
<dbReference type="RefSeq" id="WP_245594104.1">
    <property type="nucleotide sequence ID" value="NZ_FTNE01000013.1"/>
</dbReference>